<sequence>MTAAAVQVIGELATSACMFTPADSVYLSLRYRDDALRISLYDGHPRHTHRRTRCDPTGCPMPCRAPRPRLPGRMGNSAGMAMLTEFHCPLRVNVHALLAVFSVYFTSSGS</sequence>
<dbReference type="Proteomes" id="UP000431826">
    <property type="component" value="Unassembled WGS sequence"/>
</dbReference>
<gene>
    <name evidence="1" type="ORF">Stube_22360</name>
</gene>
<evidence type="ECO:0000313" key="2">
    <source>
        <dbReference type="Proteomes" id="UP000431826"/>
    </source>
</evidence>
<accession>A0A640UNF2</accession>
<protein>
    <submittedName>
        <fullName evidence="1">Uncharacterized protein</fullName>
    </submittedName>
</protein>
<dbReference type="EMBL" id="BLIR01000001">
    <property type="protein sequence ID" value="GFE37563.1"/>
    <property type="molecule type" value="Genomic_DNA"/>
</dbReference>
<reference evidence="1 2" key="1">
    <citation type="submission" date="2019-12" db="EMBL/GenBank/DDBJ databases">
        <title>Whole genome shotgun sequence of Streptomyces tubercidicus NBRC 13090.</title>
        <authorList>
            <person name="Ichikawa N."/>
            <person name="Kimura A."/>
            <person name="Kitahashi Y."/>
            <person name="Komaki H."/>
            <person name="Tamura T."/>
        </authorList>
    </citation>
    <scope>NUCLEOTIDE SEQUENCE [LARGE SCALE GENOMIC DNA]</scope>
    <source>
        <strain evidence="1 2">NBRC 13090</strain>
    </source>
</reference>
<proteinExistence type="predicted"/>
<organism evidence="1 2">
    <name type="scientific">Streptomyces tubercidicus</name>
    <dbReference type="NCBI Taxonomy" id="47759"/>
    <lineage>
        <taxon>Bacteria</taxon>
        <taxon>Bacillati</taxon>
        <taxon>Actinomycetota</taxon>
        <taxon>Actinomycetes</taxon>
        <taxon>Kitasatosporales</taxon>
        <taxon>Streptomycetaceae</taxon>
        <taxon>Streptomyces</taxon>
    </lineage>
</organism>
<dbReference type="AlphaFoldDB" id="A0A640UNF2"/>
<keyword evidence="2" id="KW-1185">Reference proteome</keyword>
<evidence type="ECO:0000313" key="1">
    <source>
        <dbReference type="EMBL" id="GFE37563.1"/>
    </source>
</evidence>
<name>A0A640UNF2_9ACTN</name>
<comment type="caution">
    <text evidence="1">The sequence shown here is derived from an EMBL/GenBank/DDBJ whole genome shotgun (WGS) entry which is preliminary data.</text>
</comment>